<sequence>MKKNVFLWVFLSCWFVVGGYNNGIDYYYYWWEVNYENLPFADDTQIGPYPYHIPSNNNILGITYHDQSGLMITTVGRLRPGVPSTLNAFCVAEYNQGTSPHLWGFPDYEKNTLKEEFYAGGDQSRKFNKQDKYSTNYHNYYQNNNYNDFSIISVYHPIADDRCNRLFAVDTGLLRYGPNEPIYN</sequence>
<dbReference type="VEuPathDB" id="VectorBase:PPAI010962"/>
<dbReference type="Proteomes" id="UP000092462">
    <property type="component" value="Unassembled WGS sequence"/>
</dbReference>
<keyword evidence="2" id="KW-1185">Reference proteome</keyword>
<dbReference type="Gene3D" id="2.120.10.30">
    <property type="entry name" value="TolB, C-terminal domain"/>
    <property type="match status" value="1"/>
</dbReference>
<dbReference type="InterPro" id="IPR011042">
    <property type="entry name" value="6-blade_b-propeller_TolB-like"/>
</dbReference>
<dbReference type="AlphaFoldDB" id="A0A1B0DQX9"/>
<dbReference type="VEuPathDB" id="VectorBase:PPAPM1_007031"/>
<evidence type="ECO:0000313" key="1">
    <source>
        <dbReference type="EnsemblMetazoa" id="PPAI010962-PA"/>
    </source>
</evidence>
<reference evidence="1" key="1">
    <citation type="submission" date="2022-08" db="UniProtKB">
        <authorList>
            <consortium name="EnsemblMetazoa"/>
        </authorList>
    </citation>
    <scope>IDENTIFICATION</scope>
    <source>
        <strain evidence="1">Israel</strain>
    </source>
</reference>
<accession>A0A1B0DQX9</accession>
<protein>
    <submittedName>
        <fullName evidence="1">Uncharacterized protein</fullName>
    </submittedName>
</protein>
<organism evidence="1 2">
    <name type="scientific">Phlebotomus papatasi</name>
    <name type="common">Sandfly</name>
    <dbReference type="NCBI Taxonomy" id="29031"/>
    <lineage>
        <taxon>Eukaryota</taxon>
        <taxon>Metazoa</taxon>
        <taxon>Ecdysozoa</taxon>
        <taxon>Arthropoda</taxon>
        <taxon>Hexapoda</taxon>
        <taxon>Insecta</taxon>
        <taxon>Pterygota</taxon>
        <taxon>Neoptera</taxon>
        <taxon>Endopterygota</taxon>
        <taxon>Diptera</taxon>
        <taxon>Nematocera</taxon>
        <taxon>Psychodoidea</taxon>
        <taxon>Psychodidae</taxon>
        <taxon>Phlebotomus</taxon>
        <taxon>Phlebotomus</taxon>
    </lineage>
</organism>
<dbReference type="EMBL" id="AJVK01019450">
    <property type="status" value="NOT_ANNOTATED_CDS"/>
    <property type="molecule type" value="Genomic_DNA"/>
</dbReference>
<name>A0A1B0DQX9_PHLPP</name>
<proteinExistence type="predicted"/>
<evidence type="ECO:0000313" key="2">
    <source>
        <dbReference type="Proteomes" id="UP000092462"/>
    </source>
</evidence>
<dbReference type="EnsemblMetazoa" id="PPAI010962-RA">
    <property type="protein sequence ID" value="PPAI010962-PA"/>
    <property type="gene ID" value="PPAI010962"/>
</dbReference>